<dbReference type="InterPro" id="IPR036942">
    <property type="entry name" value="Beta-barrel_TonB_sf"/>
</dbReference>
<evidence type="ECO:0000256" key="8">
    <source>
        <dbReference type="ARBA" id="ARBA00023004"/>
    </source>
</evidence>
<evidence type="ECO:0000256" key="12">
    <source>
        <dbReference type="ARBA" id="ARBA00023170"/>
    </source>
</evidence>
<dbReference type="Proteomes" id="UP000324536">
    <property type="component" value="Chromosome"/>
</dbReference>
<gene>
    <name evidence="17" type="ORF">FLP30_04270</name>
</gene>
<protein>
    <submittedName>
        <fullName evidence="17">TonB-dependent siderophore receptor</fullName>
    </submittedName>
</protein>
<keyword evidence="8" id="KW-0408">Iron</keyword>
<evidence type="ECO:0000256" key="13">
    <source>
        <dbReference type="ARBA" id="ARBA00023237"/>
    </source>
</evidence>
<dbReference type="NCBIfam" id="TIGR01783">
    <property type="entry name" value="TonB-siderophor"/>
    <property type="match status" value="1"/>
</dbReference>
<comment type="subcellular location">
    <subcellularLocation>
        <location evidence="1 14">Cell outer membrane</location>
        <topology evidence="1 14">Multi-pass membrane protein</topology>
    </subcellularLocation>
</comment>
<evidence type="ECO:0000256" key="14">
    <source>
        <dbReference type="PROSITE-ProRule" id="PRU01360"/>
    </source>
</evidence>
<dbReference type="GO" id="GO:0038023">
    <property type="term" value="F:signaling receptor activity"/>
    <property type="evidence" value="ECO:0007669"/>
    <property type="project" value="InterPro"/>
</dbReference>
<dbReference type="Gene3D" id="3.55.50.30">
    <property type="match status" value="1"/>
</dbReference>
<dbReference type="Gene3D" id="2.170.130.10">
    <property type="entry name" value="TonB-dependent receptor, plug domain"/>
    <property type="match status" value="1"/>
</dbReference>
<reference evidence="17 18" key="1">
    <citation type="submission" date="2019-09" db="EMBL/GenBank/DDBJ databases">
        <title>Genome sequencing of strain KACC 21233.</title>
        <authorList>
            <person name="Heo J."/>
            <person name="Kim S.-J."/>
            <person name="Kim J.-S."/>
            <person name="Hong S.-B."/>
            <person name="Kwon S.-W."/>
        </authorList>
    </citation>
    <scope>NUCLEOTIDE SEQUENCE [LARGE SCALE GENOMIC DNA]</scope>
    <source>
        <strain evidence="17 18">KACC 21233</strain>
    </source>
</reference>
<keyword evidence="9" id="KW-0406">Ion transport</keyword>
<evidence type="ECO:0000313" key="17">
    <source>
        <dbReference type="EMBL" id="QEO17052.1"/>
    </source>
</evidence>
<evidence type="ECO:0000256" key="3">
    <source>
        <dbReference type="ARBA" id="ARBA00022448"/>
    </source>
</evidence>
<dbReference type="Pfam" id="PF07715">
    <property type="entry name" value="Plug"/>
    <property type="match status" value="1"/>
</dbReference>
<sequence length="838" mass="91405">MVTTPLTFGLHGLAVAVPIVESGQKNTDKTVVFHIGAQSLGSALAVFGQQAGYQMTADGTLTRGVATQGVSGRMPVVDGLRHLLAGTGLSYMAKGSDAFVIVKNGSAITLGPVRVGGTLGHEDPRGPGVGYVAQSSFSGTKTDTPITEIPGSIYVVTKQQMLDQQVQNLAEALRYTPGIYAEGMGQQTNGAAAGFGGGTFIQRGFSSSQFIDGMISNSQVALDPSFIERVETINGPSSVMYGQAAPGGIINETLKRPTETPLRSVSVGFGNWNRYQATFDVSDKVNASGSVKYRIAGIGVTQDTQTDYVGYRRVGISPSISWKIDDKTDLTLIGNYVYTPQDGAYSSYLPAVGTLFPGKYGRLPRNLFMGEPGWNNHKESGGLFEYLFSHRFNSHLTFQQTFRYEASKTNFSYVYTKYGALDADGVTQPRVAFAVPNTTRTASLDSRLAGNFRTGEVKHTAIAGVDFWDYHSNGQYYRSAANSLNIYDPVYGEFVPHFGYPGMGSANATSWSWFGRNTYDQVGVYFQDQIKYKGLTVTLGGRQDWYSQYSWSQSNFPYTGRSSTTQSPFSTQAFTWRAGATYEFAFGLAPYFSYATSFQPQTGTDMEGHAFKPTQGKQYEAGLKYKPIGFDGLFTASAFHIDQTNVLTSDPQNPGYSIQTGQMTSQGFEVSAQANVTRNLRFLASYTYDDVRYSKSTDTTVPYYYDPTSNQAGYHMYAGAAVPLQGKYANAVPRNMTSMFINYALPEGRLRGLELNFGTRYVGWTYGNTANSFKVPAFILFDTGARYDFGKASPVLKGLVGQVTISNLSNAYYVTSCGTAQCYIGQGRRVYGNLTYNW</sequence>
<keyword evidence="13 14" id="KW-0998">Cell outer membrane</keyword>
<dbReference type="GO" id="GO:0015344">
    <property type="term" value="F:siderophore uptake transmembrane transporter activity"/>
    <property type="evidence" value="ECO:0007669"/>
    <property type="project" value="TreeGrafter"/>
</dbReference>
<dbReference type="PROSITE" id="PS52016">
    <property type="entry name" value="TONB_DEPENDENT_REC_3"/>
    <property type="match status" value="1"/>
</dbReference>
<dbReference type="PANTHER" id="PTHR32552:SF68">
    <property type="entry name" value="FERRICHROME OUTER MEMBRANE TRANSPORTER_PHAGE RECEPTOR"/>
    <property type="match status" value="1"/>
</dbReference>
<evidence type="ECO:0000256" key="5">
    <source>
        <dbReference type="ARBA" id="ARBA00022496"/>
    </source>
</evidence>
<dbReference type="InterPro" id="IPR011662">
    <property type="entry name" value="Secretin/TonB_short_N"/>
</dbReference>
<dbReference type="EMBL" id="CP043506">
    <property type="protein sequence ID" value="QEO17052.1"/>
    <property type="molecule type" value="Genomic_DNA"/>
</dbReference>
<keyword evidence="5" id="KW-0410">Iron transport</keyword>
<dbReference type="GO" id="GO:0009279">
    <property type="term" value="C:cell outer membrane"/>
    <property type="evidence" value="ECO:0007669"/>
    <property type="project" value="UniProtKB-SubCell"/>
</dbReference>
<evidence type="ECO:0000256" key="6">
    <source>
        <dbReference type="ARBA" id="ARBA00022692"/>
    </source>
</evidence>
<dbReference type="InterPro" id="IPR037066">
    <property type="entry name" value="Plug_dom_sf"/>
</dbReference>
<dbReference type="InterPro" id="IPR010105">
    <property type="entry name" value="TonB_sidphr_rcpt"/>
</dbReference>
<proteinExistence type="inferred from homology"/>
<comment type="similarity">
    <text evidence="2 14 15">Belongs to the TonB-dependent receptor family.</text>
</comment>
<keyword evidence="12 17" id="KW-0675">Receptor</keyword>
<dbReference type="Gene3D" id="2.40.170.20">
    <property type="entry name" value="TonB-dependent receptor, beta-barrel domain"/>
    <property type="match status" value="1"/>
</dbReference>
<keyword evidence="11 14" id="KW-0472">Membrane</keyword>
<dbReference type="SUPFAM" id="SSF56935">
    <property type="entry name" value="Porins"/>
    <property type="match status" value="1"/>
</dbReference>
<dbReference type="Pfam" id="PF00593">
    <property type="entry name" value="TonB_dep_Rec_b-barrel"/>
    <property type="match status" value="1"/>
</dbReference>
<keyword evidence="18" id="KW-1185">Reference proteome</keyword>
<evidence type="ECO:0000259" key="16">
    <source>
        <dbReference type="SMART" id="SM00965"/>
    </source>
</evidence>
<dbReference type="InterPro" id="IPR039426">
    <property type="entry name" value="TonB-dep_rcpt-like"/>
</dbReference>
<dbReference type="CDD" id="cd01347">
    <property type="entry name" value="ligand_gated_channel"/>
    <property type="match status" value="1"/>
</dbReference>
<feature type="domain" description="Secretin/TonB short N-terminal" evidence="16">
    <location>
        <begin position="53"/>
        <end position="104"/>
    </location>
</feature>
<keyword evidence="3 14" id="KW-0813">Transport</keyword>
<keyword evidence="4 14" id="KW-1134">Transmembrane beta strand</keyword>
<evidence type="ECO:0000256" key="9">
    <source>
        <dbReference type="ARBA" id="ARBA00023065"/>
    </source>
</evidence>
<accession>A0A5C1YQI4</accession>
<dbReference type="InterPro" id="IPR000531">
    <property type="entry name" value="Beta-barrel_TonB"/>
</dbReference>
<evidence type="ECO:0000256" key="4">
    <source>
        <dbReference type="ARBA" id="ARBA00022452"/>
    </source>
</evidence>
<dbReference type="OrthoDB" id="9760333at2"/>
<keyword evidence="7" id="KW-0732">Signal</keyword>
<keyword evidence="6 14" id="KW-0812">Transmembrane</keyword>
<name>A0A5C1YQI4_9PROT</name>
<dbReference type="SMART" id="SM00965">
    <property type="entry name" value="STN"/>
    <property type="match status" value="1"/>
</dbReference>
<evidence type="ECO:0000256" key="2">
    <source>
        <dbReference type="ARBA" id="ARBA00009810"/>
    </source>
</evidence>
<evidence type="ECO:0000256" key="1">
    <source>
        <dbReference type="ARBA" id="ARBA00004571"/>
    </source>
</evidence>
<evidence type="ECO:0000256" key="15">
    <source>
        <dbReference type="RuleBase" id="RU003357"/>
    </source>
</evidence>
<evidence type="ECO:0000256" key="7">
    <source>
        <dbReference type="ARBA" id="ARBA00022729"/>
    </source>
</evidence>
<dbReference type="InterPro" id="IPR012910">
    <property type="entry name" value="Plug_dom"/>
</dbReference>
<dbReference type="GO" id="GO:0015891">
    <property type="term" value="P:siderophore transport"/>
    <property type="evidence" value="ECO:0007669"/>
    <property type="project" value="InterPro"/>
</dbReference>
<evidence type="ECO:0000256" key="11">
    <source>
        <dbReference type="ARBA" id="ARBA00023136"/>
    </source>
</evidence>
<dbReference type="PANTHER" id="PTHR32552">
    <property type="entry name" value="FERRICHROME IRON RECEPTOR-RELATED"/>
    <property type="match status" value="1"/>
</dbReference>
<dbReference type="AlphaFoldDB" id="A0A5C1YQI4"/>
<organism evidence="17 18">
    <name type="scientific">Acetobacter vaccinii</name>
    <dbReference type="NCBI Taxonomy" id="2592655"/>
    <lineage>
        <taxon>Bacteria</taxon>
        <taxon>Pseudomonadati</taxon>
        <taxon>Pseudomonadota</taxon>
        <taxon>Alphaproteobacteria</taxon>
        <taxon>Acetobacterales</taxon>
        <taxon>Acetobacteraceae</taxon>
        <taxon>Acetobacter</taxon>
    </lineage>
</organism>
<evidence type="ECO:0000256" key="10">
    <source>
        <dbReference type="ARBA" id="ARBA00023077"/>
    </source>
</evidence>
<keyword evidence="10 15" id="KW-0798">TonB box</keyword>
<evidence type="ECO:0000313" key="18">
    <source>
        <dbReference type="Proteomes" id="UP000324536"/>
    </source>
</evidence>
<dbReference type="KEGG" id="acek:FLP30_04270"/>